<organism evidence="1 2">
    <name type="scientific">Plasmodium ovale wallikeri</name>
    <dbReference type="NCBI Taxonomy" id="864142"/>
    <lineage>
        <taxon>Eukaryota</taxon>
        <taxon>Sar</taxon>
        <taxon>Alveolata</taxon>
        <taxon>Apicomplexa</taxon>
        <taxon>Aconoidasida</taxon>
        <taxon>Haemosporida</taxon>
        <taxon>Plasmodiidae</taxon>
        <taxon>Plasmodium</taxon>
        <taxon>Plasmodium (Plasmodium)</taxon>
    </lineage>
</organism>
<dbReference type="EMBL" id="FLRD01000402">
    <property type="protein sequence ID" value="SBT53610.1"/>
    <property type="molecule type" value="Genomic_DNA"/>
</dbReference>
<reference evidence="2" key="1">
    <citation type="submission" date="2016-05" db="EMBL/GenBank/DDBJ databases">
        <authorList>
            <person name="Naeem Raeece"/>
        </authorList>
    </citation>
    <scope>NUCLEOTIDE SEQUENCE [LARGE SCALE GENOMIC DNA]</scope>
</reference>
<proteinExistence type="predicted"/>
<gene>
    <name evidence="1" type="ORF">POVWA1_064750</name>
</gene>
<keyword evidence="2" id="KW-1185">Reference proteome</keyword>
<evidence type="ECO:0000313" key="1">
    <source>
        <dbReference type="EMBL" id="SBT53610.1"/>
    </source>
</evidence>
<dbReference type="AlphaFoldDB" id="A0A1A9ABN6"/>
<name>A0A1A9ABN6_PLAOA</name>
<dbReference type="Proteomes" id="UP000078555">
    <property type="component" value="Unassembled WGS sequence"/>
</dbReference>
<evidence type="ECO:0000313" key="2">
    <source>
        <dbReference type="Proteomes" id="UP000078555"/>
    </source>
</evidence>
<accession>A0A1A9ABN6</accession>
<protein>
    <submittedName>
        <fullName evidence="1">Uncharacterized protein</fullName>
    </submittedName>
</protein>
<sequence length="76" mass="8463">MQVTNRSLLSAEEGLEYVMYYGSHFPSSFMPLSAISSPLLLFRLCKCSTKTLPPFLTSLNSLPRGSDFGPHDYLSN</sequence>